<proteinExistence type="predicted"/>
<protein>
    <submittedName>
        <fullName evidence="2">Uncharacterized protein</fullName>
    </submittedName>
</protein>
<dbReference type="AlphaFoldDB" id="A0A0A9G3P2"/>
<sequence length="35" mass="3968">MGNASLPLFLHPRMPIYPAFMYAGFICFLLTLHPS</sequence>
<reference evidence="2" key="2">
    <citation type="journal article" date="2015" name="Data Brief">
        <title>Shoot transcriptome of the giant reed, Arundo donax.</title>
        <authorList>
            <person name="Barrero R.A."/>
            <person name="Guerrero F.D."/>
            <person name="Moolhuijzen P."/>
            <person name="Goolsby J.A."/>
            <person name="Tidwell J."/>
            <person name="Bellgard S.E."/>
            <person name="Bellgard M.I."/>
        </authorList>
    </citation>
    <scope>NUCLEOTIDE SEQUENCE</scope>
    <source>
        <tissue evidence="2">Shoot tissue taken approximately 20 cm above the soil surface</tissue>
    </source>
</reference>
<evidence type="ECO:0000313" key="2">
    <source>
        <dbReference type="EMBL" id="JAE17151.1"/>
    </source>
</evidence>
<keyword evidence="1" id="KW-0812">Transmembrane</keyword>
<keyword evidence="1" id="KW-1133">Transmembrane helix</keyword>
<reference evidence="2" key="1">
    <citation type="submission" date="2014-09" db="EMBL/GenBank/DDBJ databases">
        <authorList>
            <person name="Magalhaes I.L.F."/>
            <person name="Oliveira U."/>
            <person name="Santos F.R."/>
            <person name="Vidigal T.H.D.A."/>
            <person name="Brescovit A.D."/>
            <person name="Santos A.J."/>
        </authorList>
    </citation>
    <scope>NUCLEOTIDE SEQUENCE</scope>
    <source>
        <tissue evidence="2">Shoot tissue taken approximately 20 cm above the soil surface</tissue>
    </source>
</reference>
<accession>A0A0A9G3P2</accession>
<evidence type="ECO:0000256" key="1">
    <source>
        <dbReference type="SAM" id="Phobius"/>
    </source>
</evidence>
<name>A0A0A9G3P2_ARUDO</name>
<organism evidence="2">
    <name type="scientific">Arundo donax</name>
    <name type="common">Giant reed</name>
    <name type="synonym">Donax arundinaceus</name>
    <dbReference type="NCBI Taxonomy" id="35708"/>
    <lineage>
        <taxon>Eukaryota</taxon>
        <taxon>Viridiplantae</taxon>
        <taxon>Streptophyta</taxon>
        <taxon>Embryophyta</taxon>
        <taxon>Tracheophyta</taxon>
        <taxon>Spermatophyta</taxon>
        <taxon>Magnoliopsida</taxon>
        <taxon>Liliopsida</taxon>
        <taxon>Poales</taxon>
        <taxon>Poaceae</taxon>
        <taxon>PACMAD clade</taxon>
        <taxon>Arundinoideae</taxon>
        <taxon>Arundineae</taxon>
        <taxon>Arundo</taxon>
    </lineage>
</organism>
<feature type="transmembrane region" description="Helical" evidence="1">
    <location>
        <begin position="15"/>
        <end position="32"/>
    </location>
</feature>
<keyword evidence="1" id="KW-0472">Membrane</keyword>
<dbReference type="EMBL" id="GBRH01180745">
    <property type="protein sequence ID" value="JAE17151.1"/>
    <property type="molecule type" value="Transcribed_RNA"/>
</dbReference>